<dbReference type="CDD" id="cd00086">
    <property type="entry name" value="homeodomain"/>
    <property type="match status" value="1"/>
</dbReference>
<comment type="subcellular location">
    <subcellularLocation>
        <location evidence="1 5 6">Nucleus</location>
    </subcellularLocation>
</comment>
<feature type="region of interest" description="Disordered" evidence="7">
    <location>
        <begin position="1"/>
        <end position="114"/>
    </location>
</feature>
<dbReference type="PANTHER" id="PTHR24324">
    <property type="entry name" value="HOMEOBOX PROTEIN HHEX"/>
    <property type="match status" value="1"/>
</dbReference>
<dbReference type="Gene3D" id="1.10.10.60">
    <property type="entry name" value="Homeodomain-like"/>
    <property type="match status" value="1"/>
</dbReference>
<feature type="compositionally biased region" description="Basic and acidic residues" evidence="7">
    <location>
        <begin position="465"/>
        <end position="477"/>
    </location>
</feature>
<feature type="compositionally biased region" description="Basic and acidic residues" evidence="7">
    <location>
        <begin position="224"/>
        <end position="233"/>
    </location>
</feature>
<keyword evidence="3 5" id="KW-0371">Homeobox</keyword>
<sequence>MSCDNDQNHDMASSAETSPQTPRTSLSPPLREISMSLSLTHSRSSSRASHDSPVSQLRSLGSLLTASTPRSPSRNDRNDLHPSEVNKSTQIPHAPSQRMPSLHRPPPSLPRVNTCPAFIMPSGGSSTTSVNGLGTGFGLEAFKLSSPPTRHPQPNHRTTPSLPERSFWIPSSEPNVQRPQHQRLTSLPSLQIGHRDKIHPTPDSLTYQRGLPASAITPLAHTRQPSDEGREQMLQRSAAHVRHPSAGHPIPIQNHTHHMTHRRHPSSGDAAAFRSVPYSIHLPAWAAPPPPPNLPAHAAPSNITARPQGMGRPRLQIHPYAPPRGDPRYYSAGGLGIHTHINPGLSHVPTYGGERIFMSPSSGISPGDYFKAPRKRADDSQLTILNEVFDRTAYPSTDERDSLARRLGMTSRSVQIWFQNRRRAVKVDSQSAIQRAEAAAETQIMIRGPVPIISKPYPIHPNHRHEREEREEEWRFGSDQHPYRRDLDVQIDPRVATQSNMALSERIQVQSMVKKEILSP</sequence>
<protein>
    <recommendedName>
        <fullName evidence="8">Homeobox domain-containing protein</fullName>
    </recommendedName>
</protein>
<organism evidence="9 10">
    <name type="scientific">Kwoniella shivajii</name>
    <dbReference type="NCBI Taxonomy" id="564305"/>
    <lineage>
        <taxon>Eukaryota</taxon>
        <taxon>Fungi</taxon>
        <taxon>Dikarya</taxon>
        <taxon>Basidiomycota</taxon>
        <taxon>Agaricomycotina</taxon>
        <taxon>Tremellomycetes</taxon>
        <taxon>Tremellales</taxon>
        <taxon>Cryptococcaceae</taxon>
        <taxon>Kwoniella</taxon>
    </lineage>
</organism>
<evidence type="ECO:0000256" key="7">
    <source>
        <dbReference type="SAM" id="MobiDB-lite"/>
    </source>
</evidence>
<dbReference type="InterPro" id="IPR001356">
    <property type="entry name" value="HD"/>
</dbReference>
<feature type="region of interest" description="Disordered" evidence="7">
    <location>
        <begin position="217"/>
        <end position="236"/>
    </location>
</feature>
<keyword evidence="4 5" id="KW-0539">Nucleus</keyword>
<feature type="DNA-binding region" description="Homeobox" evidence="5">
    <location>
        <begin position="370"/>
        <end position="429"/>
    </location>
</feature>
<feature type="compositionally biased region" description="Polar residues" evidence="7">
    <location>
        <begin position="56"/>
        <end position="72"/>
    </location>
</feature>
<keyword evidence="10" id="KW-1185">Reference proteome</keyword>
<reference evidence="9 10" key="1">
    <citation type="submission" date="2024-01" db="EMBL/GenBank/DDBJ databases">
        <title>Comparative genomics of Cryptococcus and Kwoniella reveals pathogenesis evolution and contrasting modes of karyotype evolution via chromosome fusion or intercentromeric recombination.</title>
        <authorList>
            <person name="Coelho M.A."/>
            <person name="David-Palma M."/>
            <person name="Shea T."/>
            <person name="Bowers K."/>
            <person name="McGinley-Smith S."/>
            <person name="Mohammad A.W."/>
            <person name="Gnirke A."/>
            <person name="Yurkov A.M."/>
            <person name="Nowrousian M."/>
            <person name="Sun S."/>
            <person name="Cuomo C.A."/>
            <person name="Heitman J."/>
        </authorList>
    </citation>
    <scope>NUCLEOTIDE SEQUENCE [LARGE SCALE GENOMIC DNA]</scope>
    <source>
        <strain evidence="9">CBS 11374</strain>
    </source>
</reference>
<evidence type="ECO:0000256" key="5">
    <source>
        <dbReference type="PROSITE-ProRule" id="PRU00108"/>
    </source>
</evidence>
<dbReference type="InterPro" id="IPR051000">
    <property type="entry name" value="Homeobox_DNA-bind_prot"/>
</dbReference>
<dbReference type="PANTHER" id="PTHR24324:SF5">
    <property type="entry name" value="HEMATOPOIETICALLY-EXPRESSED HOMEOBOX PROTEIN HHEX"/>
    <property type="match status" value="1"/>
</dbReference>
<dbReference type="RefSeq" id="XP_062794461.1">
    <property type="nucleotide sequence ID" value="XM_062938410.1"/>
</dbReference>
<dbReference type="PROSITE" id="PS50071">
    <property type="entry name" value="HOMEOBOX_2"/>
    <property type="match status" value="1"/>
</dbReference>
<dbReference type="SMART" id="SM00389">
    <property type="entry name" value="HOX"/>
    <property type="match status" value="1"/>
</dbReference>
<evidence type="ECO:0000256" key="3">
    <source>
        <dbReference type="ARBA" id="ARBA00023155"/>
    </source>
</evidence>
<accession>A0ABZ1D7Y7</accession>
<gene>
    <name evidence="9" type="ORF">IL334_006712</name>
</gene>
<feature type="compositionally biased region" description="Polar residues" evidence="7">
    <location>
        <begin position="10"/>
        <end position="27"/>
    </location>
</feature>
<dbReference type="SUPFAM" id="SSF46689">
    <property type="entry name" value="Homeodomain-like"/>
    <property type="match status" value="1"/>
</dbReference>
<feature type="domain" description="Homeobox" evidence="8">
    <location>
        <begin position="368"/>
        <end position="428"/>
    </location>
</feature>
<feature type="compositionally biased region" description="Basic and acidic residues" evidence="7">
    <location>
        <begin position="73"/>
        <end position="84"/>
    </location>
</feature>
<dbReference type="EMBL" id="CP141889">
    <property type="protein sequence ID" value="WRT69722.1"/>
    <property type="molecule type" value="Genomic_DNA"/>
</dbReference>
<feature type="region of interest" description="Disordered" evidence="7">
    <location>
        <begin position="456"/>
        <end position="477"/>
    </location>
</feature>
<dbReference type="InterPro" id="IPR009057">
    <property type="entry name" value="Homeodomain-like_sf"/>
</dbReference>
<keyword evidence="2 5" id="KW-0238">DNA-binding</keyword>
<evidence type="ECO:0000259" key="8">
    <source>
        <dbReference type="PROSITE" id="PS50071"/>
    </source>
</evidence>
<proteinExistence type="predicted"/>
<name>A0ABZ1D7Y7_9TREE</name>
<feature type="region of interest" description="Disordered" evidence="7">
    <location>
        <begin position="145"/>
        <end position="181"/>
    </location>
</feature>
<evidence type="ECO:0000313" key="9">
    <source>
        <dbReference type="EMBL" id="WRT69722.1"/>
    </source>
</evidence>
<feature type="compositionally biased region" description="Low complexity" evidence="7">
    <location>
        <begin position="34"/>
        <end position="55"/>
    </location>
</feature>
<dbReference type="InterPro" id="IPR017970">
    <property type="entry name" value="Homeobox_CS"/>
</dbReference>
<evidence type="ECO:0000256" key="1">
    <source>
        <dbReference type="ARBA" id="ARBA00004123"/>
    </source>
</evidence>
<evidence type="ECO:0000256" key="4">
    <source>
        <dbReference type="ARBA" id="ARBA00023242"/>
    </source>
</evidence>
<dbReference type="Pfam" id="PF00046">
    <property type="entry name" value="Homeodomain"/>
    <property type="match status" value="1"/>
</dbReference>
<dbReference type="GeneID" id="87958842"/>
<dbReference type="Proteomes" id="UP001329825">
    <property type="component" value="Chromosome 9"/>
</dbReference>
<dbReference type="PROSITE" id="PS00027">
    <property type="entry name" value="HOMEOBOX_1"/>
    <property type="match status" value="1"/>
</dbReference>
<evidence type="ECO:0000313" key="10">
    <source>
        <dbReference type="Proteomes" id="UP001329825"/>
    </source>
</evidence>
<evidence type="ECO:0000256" key="2">
    <source>
        <dbReference type="ARBA" id="ARBA00023125"/>
    </source>
</evidence>
<feature type="compositionally biased region" description="Polar residues" evidence="7">
    <location>
        <begin position="172"/>
        <end position="181"/>
    </location>
</feature>
<evidence type="ECO:0000256" key="6">
    <source>
        <dbReference type="RuleBase" id="RU000682"/>
    </source>
</evidence>